<organism evidence="12 13">
    <name type="scientific">Celerinatantimonas yamalensis</name>
    <dbReference type="NCBI Taxonomy" id="559956"/>
    <lineage>
        <taxon>Bacteria</taxon>
        <taxon>Pseudomonadati</taxon>
        <taxon>Pseudomonadota</taxon>
        <taxon>Gammaproteobacteria</taxon>
        <taxon>Celerinatantimonadaceae</taxon>
        <taxon>Celerinatantimonas</taxon>
    </lineage>
</organism>
<evidence type="ECO:0000256" key="8">
    <source>
        <dbReference type="ARBA" id="ARBA00022737"/>
    </source>
</evidence>
<comment type="caution">
    <text evidence="12">The sequence shown here is derived from an EMBL/GenBank/DDBJ whole genome shotgun (WGS) entry which is preliminary data.</text>
</comment>
<dbReference type="Proteomes" id="UP001629953">
    <property type="component" value="Unassembled WGS sequence"/>
</dbReference>
<comment type="function">
    <text evidence="2">Catalyzes the dismutation of two molecules of 6,7-dimethyl-8-ribityllumazine, resulting in the formation of riboflavin and 5-amino-6-(D-ribitylamino)uracil.</text>
</comment>
<evidence type="ECO:0000313" key="12">
    <source>
        <dbReference type="EMBL" id="MFM2486384.1"/>
    </source>
</evidence>
<evidence type="ECO:0000256" key="6">
    <source>
        <dbReference type="ARBA" id="ARBA00022619"/>
    </source>
</evidence>
<proteinExistence type="predicted"/>
<dbReference type="InterPro" id="IPR001783">
    <property type="entry name" value="Lumazine-bd"/>
</dbReference>
<dbReference type="SUPFAM" id="SSF63380">
    <property type="entry name" value="Riboflavin synthase domain-like"/>
    <property type="match status" value="2"/>
</dbReference>
<dbReference type="GO" id="GO:0004746">
    <property type="term" value="F:riboflavin synthase activity"/>
    <property type="evidence" value="ECO:0007669"/>
    <property type="project" value="UniProtKB-EC"/>
</dbReference>
<feature type="domain" description="Lumazine-binding" evidence="11">
    <location>
        <begin position="98"/>
        <end position="194"/>
    </location>
</feature>
<evidence type="ECO:0000256" key="10">
    <source>
        <dbReference type="PROSITE-ProRule" id="PRU00524"/>
    </source>
</evidence>
<keyword evidence="13" id="KW-1185">Reference proteome</keyword>
<evidence type="ECO:0000256" key="1">
    <source>
        <dbReference type="ARBA" id="ARBA00000968"/>
    </source>
</evidence>
<dbReference type="NCBIfam" id="NF009566">
    <property type="entry name" value="PRK13020.1"/>
    <property type="match status" value="1"/>
</dbReference>
<keyword evidence="7 12" id="KW-0808">Transferase</keyword>
<dbReference type="Gene3D" id="2.40.30.20">
    <property type="match status" value="2"/>
</dbReference>
<name>A0ABW9GAH8_9GAMM</name>
<dbReference type="PANTHER" id="PTHR21098">
    <property type="entry name" value="RIBOFLAVIN SYNTHASE ALPHA CHAIN"/>
    <property type="match status" value="1"/>
</dbReference>
<evidence type="ECO:0000256" key="4">
    <source>
        <dbReference type="ARBA" id="ARBA00012827"/>
    </source>
</evidence>
<evidence type="ECO:0000256" key="5">
    <source>
        <dbReference type="ARBA" id="ARBA00013950"/>
    </source>
</evidence>
<sequence>MFTGIVEALGRVQSIKRCGPDVQLTLQTGQLSMADVQLGDSIAVNGVCLTVVEFSADFFRADVSYETLSRSSLGKLKIGAWVNLEKAMVANGRFGGHMVSGHVDGLAQITQMQRQGQAVDVWLKYPADLARYIAEKGSLTVDGISLTVNQLQDDQLRVTIIPHTSAQTTMNEWQVGRVVNIEVDVVARYLERLVMPEKTDRSTSGLTHDKLAEFGFLSVSRG</sequence>
<dbReference type="InterPro" id="IPR026017">
    <property type="entry name" value="Lumazine-bd_dom"/>
</dbReference>
<dbReference type="PIRSF" id="PIRSF000498">
    <property type="entry name" value="Riboflavin_syn_A"/>
    <property type="match status" value="1"/>
</dbReference>
<gene>
    <name evidence="12" type="ORF">ABUE30_15170</name>
</gene>
<evidence type="ECO:0000313" key="13">
    <source>
        <dbReference type="Proteomes" id="UP001629953"/>
    </source>
</evidence>
<dbReference type="NCBIfam" id="NF006767">
    <property type="entry name" value="PRK09289.1"/>
    <property type="match status" value="1"/>
</dbReference>
<dbReference type="NCBIfam" id="TIGR00187">
    <property type="entry name" value="ribE"/>
    <property type="match status" value="1"/>
</dbReference>
<evidence type="ECO:0000256" key="9">
    <source>
        <dbReference type="NCBIfam" id="TIGR00187"/>
    </source>
</evidence>
<dbReference type="CDD" id="cd00402">
    <property type="entry name" value="Riboflavin_synthase_like"/>
    <property type="match status" value="1"/>
</dbReference>
<evidence type="ECO:0000256" key="3">
    <source>
        <dbReference type="ARBA" id="ARBA00004887"/>
    </source>
</evidence>
<dbReference type="PANTHER" id="PTHR21098:SF12">
    <property type="entry name" value="RIBOFLAVIN SYNTHASE"/>
    <property type="match status" value="1"/>
</dbReference>
<dbReference type="EMBL" id="JBEQCT010000008">
    <property type="protein sequence ID" value="MFM2486384.1"/>
    <property type="molecule type" value="Genomic_DNA"/>
</dbReference>
<dbReference type="InterPro" id="IPR023366">
    <property type="entry name" value="ATP_synth_asu-like_sf"/>
</dbReference>
<keyword evidence="6" id="KW-0686">Riboflavin biosynthesis</keyword>
<accession>A0ABW9GAH8</accession>
<comment type="catalytic activity">
    <reaction evidence="1">
        <text>2 6,7-dimethyl-8-(1-D-ribityl)lumazine + H(+) = 5-amino-6-(D-ribitylamino)uracil + riboflavin</text>
        <dbReference type="Rhea" id="RHEA:20772"/>
        <dbReference type="ChEBI" id="CHEBI:15378"/>
        <dbReference type="ChEBI" id="CHEBI:15934"/>
        <dbReference type="ChEBI" id="CHEBI:57986"/>
        <dbReference type="ChEBI" id="CHEBI:58201"/>
        <dbReference type="EC" id="2.5.1.9"/>
    </reaction>
</comment>
<evidence type="ECO:0000256" key="2">
    <source>
        <dbReference type="ARBA" id="ARBA00002803"/>
    </source>
</evidence>
<feature type="repeat" description="Lumazine-binding" evidence="10">
    <location>
        <begin position="98"/>
        <end position="194"/>
    </location>
</feature>
<dbReference type="Pfam" id="PF00677">
    <property type="entry name" value="Lum_binding"/>
    <property type="match status" value="2"/>
</dbReference>
<reference evidence="12 13" key="1">
    <citation type="journal article" date="2013" name="Int. J. Syst. Evol. Microbiol.">
        <title>Celerinatantimonas yamalensis sp. nov., a cold-adapted diazotrophic bacterium from a cold permafrost brine.</title>
        <authorList>
            <person name="Shcherbakova V."/>
            <person name="Chuvilskaya N."/>
            <person name="Rivkina E."/>
            <person name="Demidov N."/>
            <person name="Uchaeva V."/>
            <person name="Suetin S."/>
            <person name="Suzina N."/>
            <person name="Gilichinsky D."/>
        </authorList>
    </citation>
    <scope>NUCLEOTIDE SEQUENCE [LARGE SCALE GENOMIC DNA]</scope>
    <source>
        <strain evidence="12 13">C7</strain>
    </source>
</reference>
<feature type="domain" description="Lumazine-binding" evidence="11">
    <location>
        <begin position="1"/>
        <end position="97"/>
    </location>
</feature>
<dbReference type="PROSITE" id="PS51177">
    <property type="entry name" value="LUMAZINE_BIND"/>
    <property type="match status" value="2"/>
</dbReference>
<feature type="repeat" description="Lumazine-binding" evidence="10">
    <location>
        <begin position="1"/>
        <end position="97"/>
    </location>
</feature>
<dbReference type="InterPro" id="IPR017938">
    <property type="entry name" value="Riboflavin_synthase-like_b-brl"/>
</dbReference>
<comment type="pathway">
    <text evidence="3">Cofactor biosynthesis; riboflavin biosynthesis; riboflavin from 2-hydroxy-3-oxobutyl phosphate and 5-amino-6-(D-ribitylamino)uracil: step 2/2.</text>
</comment>
<dbReference type="EC" id="2.5.1.9" evidence="4 9"/>
<evidence type="ECO:0000259" key="11">
    <source>
        <dbReference type="PROSITE" id="PS51177"/>
    </source>
</evidence>
<protein>
    <recommendedName>
        <fullName evidence="5 9">Riboflavin synthase</fullName>
        <ecNumber evidence="4 9">2.5.1.9</ecNumber>
    </recommendedName>
</protein>
<evidence type="ECO:0000256" key="7">
    <source>
        <dbReference type="ARBA" id="ARBA00022679"/>
    </source>
</evidence>
<dbReference type="RefSeq" id="WP_408624683.1">
    <property type="nucleotide sequence ID" value="NZ_JBEQCT010000008.1"/>
</dbReference>
<keyword evidence="8" id="KW-0677">Repeat</keyword>